<keyword evidence="3" id="KW-1185">Reference proteome</keyword>
<dbReference type="HOGENOM" id="CLU_1272835_0_0_1"/>
<gene>
    <name evidence="2" type="ORF">BN946_scf184761.g6</name>
</gene>
<dbReference type="STRING" id="5643.A0A060SEF7"/>
<protein>
    <submittedName>
        <fullName evidence="2">Uncharacterized protein</fullName>
    </submittedName>
</protein>
<dbReference type="OrthoDB" id="5405745at2759"/>
<organism evidence="2 3">
    <name type="scientific">Pycnoporus cinnabarinus</name>
    <name type="common">Cinnabar-red polypore</name>
    <name type="synonym">Trametes cinnabarina</name>
    <dbReference type="NCBI Taxonomy" id="5643"/>
    <lineage>
        <taxon>Eukaryota</taxon>
        <taxon>Fungi</taxon>
        <taxon>Dikarya</taxon>
        <taxon>Basidiomycota</taxon>
        <taxon>Agaricomycotina</taxon>
        <taxon>Agaricomycetes</taxon>
        <taxon>Polyporales</taxon>
        <taxon>Polyporaceae</taxon>
        <taxon>Trametes</taxon>
    </lineage>
</organism>
<evidence type="ECO:0000256" key="1">
    <source>
        <dbReference type="SAM" id="SignalP"/>
    </source>
</evidence>
<comment type="caution">
    <text evidence="2">The sequence shown here is derived from an EMBL/GenBank/DDBJ whole genome shotgun (WGS) entry which is preliminary data.</text>
</comment>
<sequence>MLLPVSLLLLVQSFLTPVSAQQPQQLILEQVIDASTASLPNPPTYRIPASSDPLFITIALCGNSDNSNQFFVTNDTSISNPGPSDIDFVNTVELAPEDTGVGQLSQVFPDGGILTVHKGSSTVQFQILVSASNSSAPDYPLLGDTTSNQALIFSPPFDPVQPVQPSFPNYTLPAANLSFPPPPSPPTNYTLVFAPTSSSGLSSIPRTSVRGDVAARL</sequence>
<evidence type="ECO:0000313" key="2">
    <source>
        <dbReference type="EMBL" id="CDO70669.1"/>
    </source>
</evidence>
<reference evidence="2" key="1">
    <citation type="submission" date="2014-01" db="EMBL/GenBank/DDBJ databases">
        <title>The genome of the white-rot fungus Pycnoporus cinnabarinus: a basidiomycete model with a versatile arsenal for lignocellulosic biomass breakdown.</title>
        <authorList>
            <person name="Levasseur A."/>
            <person name="Lomascolo A."/>
            <person name="Ruiz-Duenas F.J."/>
            <person name="Uzan E."/>
            <person name="Piumi F."/>
            <person name="Kues U."/>
            <person name="Ram A.F.J."/>
            <person name="Murat C."/>
            <person name="Haon M."/>
            <person name="Benoit I."/>
            <person name="Arfi Y."/>
            <person name="Chevret D."/>
            <person name="Drula E."/>
            <person name="Kwon M.J."/>
            <person name="Gouret P."/>
            <person name="Lesage-Meessen L."/>
            <person name="Lombard V."/>
            <person name="Mariette J."/>
            <person name="Noirot C."/>
            <person name="Park J."/>
            <person name="Patyshakuliyeva A."/>
            <person name="Wieneger R.A.B."/>
            <person name="Wosten H.A.B."/>
            <person name="Martin F."/>
            <person name="Coutinho P.M."/>
            <person name="de Vries R."/>
            <person name="Martinez A.T."/>
            <person name="Klopp C."/>
            <person name="Pontarotti P."/>
            <person name="Henrissat B."/>
            <person name="Record E."/>
        </authorList>
    </citation>
    <scope>NUCLEOTIDE SEQUENCE [LARGE SCALE GENOMIC DNA]</scope>
    <source>
        <strain evidence="2">BRFM137</strain>
    </source>
</reference>
<keyword evidence="1" id="KW-0732">Signal</keyword>
<evidence type="ECO:0000313" key="3">
    <source>
        <dbReference type="Proteomes" id="UP000029665"/>
    </source>
</evidence>
<proteinExistence type="predicted"/>
<dbReference type="AlphaFoldDB" id="A0A060SEF7"/>
<dbReference type="Proteomes" id="UP000029665">
    <property type="component" value="Unassembled WGS sequence"/>
</dbReference>
<feature type="chain" id="PRO_5001587389" evidence="1">
    <location>
        <begin position="21"/>
        <end position="217"/>
    </location>
</feature>
<dbReference type="EMBL" id="CCBP010000090">
    <property type="protein sequence ID" value="CDO70669.1"/>
    <property type="molecule type" value="Genomic_DNA"/>
</dbReference>
<feature type="signal peptide" evidence="1">
    <location>
        <begin position="1"/>
        <end position="20"/>
    </location>
</feature>
<name>A0A060SEF7_PYCCI</name>
<accession>A0A060SEF7</accession>